<dbReference type="SMART" id="SM00165">
    <property type="entry name" value="UBA"/>
    <property type="match status" value="3"/>
</dbReference>
<dbReference type="PROSITE" id="PS50053">
    <property type="entry name" value="UBIQUITIN_2"/>
    <property type="match status" value="1"/>
</dbReference>
<dbReference type="InterPro" id="IPR015940">
    <property type="entry name" value="UBA"/>
</dbReference>
<reference evidence="3" key="1">
    <citation type="submission" date="2021-02" db="EMBL/GenBank/DDBJ databases">
        <authorList>
            <person name="Nowell W R."/>
        </authorList>
    </citation>
    <scope>NUCLEOTIDE SEQUENCE</scope>
    <source>
        <strain evidence="3">Ploen Becks lab</strain>
    </source>
</reference>
<dbReference type="InterPro" id="IPR029071">
    <property type="entry name" value="Ubiquitin-like_domsf"/>
</dbReference>
<evidence type="ECO:0008006" key="5">
    <source>
        <dbReference type="Google" id="ProtNLM"/>
    </source>
</evidence>
<dbReference type="PANTHER" id="PTHR12948:SF3">
    <property type="entry name" value="NEDD8 ULTIMATE BUSTER 1"/>
    <property type="match status" value="1"/>
</dbReference>
<dbReference type="Pfam" id="PF00627">
    <property type="entry name" value="UBA"/>
    <property type="match status" value="1"/>
</dbReference>
<protein>
    <recommendedName>
        <fullName evidence="5">NEDD8 ultimate buster 1</fullName>
    </recommendedName>
</protein>
<dbReference type="InterPro" id="IPR041207">
    <property type="entry name" value="NUB1_ubiquitin-like_dom"/>
</dbReference>
<sequence length="611" mass="70607">MEINNNDQEEEETCLEKFLNSDKCLMIVNLLTKLKIKLWELPDLTLPESHTEFDSLLMKLSDESGLIEFELKEILIKLQKHSIKKLEENKKYQKDGSCFFRVKIIGNLNHSLSSQNLETNINQTGLELKKLIMTKYNLNCDSLKLICNGKVIKEDLVLFQQEIKNHSTLMAICVYEKVLKNLAEDTKEAKMISDIKDAVNLLTCEKIKNYENFNRGLKLQNQNGVTLNLSENDERCLTTAMILHEKSKILMKKKNFLKSVILLAEADNEFKGCEDKSLLERVDNYALLNMDIIWCYLNMENLNDLKNAEERLKICEECLKKCYGFDLSRLNSIKSETVNKHTPIFVRLNLLKAILNYHKGKRKECKEFLDMASRDLKKISVDDDKITQIMSMGFSSTEAKLALRATFNNVDSAIEQIFKKKRTLEEAKLLEKQKKLEEKYGRCLTTNQPIDAKILNDIVRFGYSEQSAARALIRANNDFNIALDLLQDVESEKEDDKYDEILSQLISMGFDLETCKLCLKTIGPNLQKSIEFLTQNKNESLELFKQKLEEIQPSCSKQTEELRQNLSKAIDAQKLLSNLAGEIPEDDEAYLDLNTDDDLYFINKYYSLLEA</sequence>
<dbReference type="SUPFAM" id="SSF54236">
    <property type="entry name" value="Ubiquitin-like"/>
    <property type="match status" value="1"/>
</dbReference>
<dbReference type="Pfam" id="PF18037">
    <property type="entry name" value="Ubiquitin_5"/>
    <property type="match status" value="1"/>
</dbReference>
<evidence type="ECO:0000313" key="3">
    <source>
        <dbReference type="EMBL" id="CAF0966900.1"/>
    </source>
</evidence>
<comment type="caution">
    <text evidence="3">The sequence shown here is derived from an EMBL/GenBank/DDBJ whole genome shotgun (WGS) entry which is preliminary data.</text>
</comment>
<dbReference type="PROSITE" id="PS50030">
    <property type="entry name" value="UBA"/>
    <property type="match status" value="3"/>
</dbReference>
<dbReference type="AlphaFoldDB" id="A0A814EF64"/>
<dbReference type="InterPro" id="IPR000626">
    <property type="entry name" value="Ubiquitin-like_dom"/>
</dbReference>
<dbReference type="InterPro" id="IPR039749">
    <property type="entry name" value="NUB1"/>
</dbReference>
<dbReference type="CDD" id="cd14291">
    <property type="entry name" value="UBA1_NUB1_like"/>
    <property type="match status" value="1"/>
</dbReference>
<dbReference type="InterPro" id="IPR009060">
    <property type="entry name" value="UBA-like_sf"/>
</dbReference>
<gene>
    <name evidence="3" type="ORF">OXX778_LOCUS14710</name>
</gene>
<feature type="domain" description="UBA" evidence="1">
    <location>
        <begin position="449"/>
        <end position="489"/>
    </location>
</feature>
<feature type="domain" description="UBA" evidence="1">
    <location>
        <begin position="493"/>
        <end position="536"/>
    </location>
</feature>
<evidence type="ECO:0000259" key="1">
    <source>
        <dbReference type="PROSITE" id="PS50030"/>
    </source>
</evidence>
<evidence type="ECO:0000313" key="4">
    <source>
        <dbReference type="Proteomes" id="UP000663879"/>
    </source>
</evidence>
<keyword evidence="4" id="KW-1185">Reference proteome</keyword>
<dbReference type="Gene3D" id="3.10.20.90">
    <property type="entry name" value="Phosphatidylinositol 3-kinase Catalytic Subunit, Chain A, domain 1"/>
    <property type="match status" value="1"/>
</dbReference>
<feature type="domain" description="Ubiquitin-like" evidence="2">
    <location>
        <begin position="102"/>
        <end position="172"/>
    </location>
</feature>
<dbReference type="EMBL" id="CAJNOC010003082">
    <property type="protein sequence ID" value="CAF0966900.1"/>
    <property type="molecule type" value="Genomic_DNA"/>
</dbReference>
<dbReference type="PANTHER" id="PTHR12948">
    <property type="entry name" value="NEDD8 ULTIMATE BUSTER-1 BS4 PROTEIN"/>
    <property type="match status" value="1"/>
</dbReference>
<name>A0A814EF64_9BILA</name>
<dbReference type="OrthoDB" id="434245at2759"/>
<dbReference type="GO" id="GO:2000058">
    <property type="term" value="P:regulation of ubiquitin-dependent protein catabolic process"/>
    <property type="evidence" value="ECO:0007669"/>
    <property type="project" value="TreeGrafter"/>
</dbReference>
<dbReference type="Gene3D" id="1.10.8.10">
    <property type="entry name" value="DNA helicase RuvA subunit, C-terminal domain"/>
    <property type="match status" value="2"/>
</dbReference>
<organism evidence="3 4">
    <name type="scientific">Brachionus calyciflorus</name>
    <dbReference type="NCBI Taxonomy" id="104777"/>
    <lineage>
        <taxon>Eukaryota</taxon>
        <taxon>Metazoa</taxon>
        <taxon>Spiralia</taxon>
        <taxon>Gnathifera</taxon>
        <taxon>Rotifera</taxon>
        <taxon>Eurotatoria</taxon>
        <taxon>Monogononta</taxon>
        <taxon>Pseudotrocha</taxon>
        <taxon>Ploima</taxon>
        <taxon>Brachionidae</taxon>
        <taxon>Brachionus</taxon>
    </lineage>
</organism>
<evidence type="ECO:0000259" key="2">
    <source>
        <dbReference type="PROSITE" id="PS50053"/>
    </source>
</evidence>
<dbReference type="SUPFAM" id="SSF46934">
    <property type="entry name" value="UBA-like"/>
    <property type="match status" value="3"/>
</dbReference>
<feature type="domain" description="UBA" evidence="1">
    <location>
        <begin position="380"/>
        <end position="420"/>
    </location>
</feature>
<dbReference type="Proteomes" id="UP000663879">
    <property type="component" value="Unassembled WGS sequence"/>
</dbReference>
<accession>A0A814EF64</accession>
<proteinExistence type="predicted"/>